<organism evidence="1 2">
    <name type="scientific">Billgrantia montanilacus</name>
    <dbReference type="NCBI Taxonomy" id="2282305"/>
    <lineage>
        <taxon>Bacteria</taxon>
        <taxon>Pseudomonadati</taxon>
        <taxon>Pseudomonadota</taxon>
        <taxon>Gammaproteobacteria</taxon>
        <taxon>Oceanospirillales</taxon>
        <taxon>Halomonadaceae</taxon>
        <taxon>Billgrantia</taxon>
    </lineage>
</organism>
<dbReference type="OrthoDB" id="6183353at2"/>
<dbReference type="EMBL" id="QPII01000005">
    <property type="protein sequence ID" value="RCV89875.1"/>
    <property type="molecule type" value="Genomic_DNA"/>
</dbReference>
<evidence type="ECO:0008006" key="3">
    <source>
        <dbReference type="Google" id="ProtNLM"/>
    </source>
</evidence>
<dbReference type="Proteomes" id="UP000252405">
    <property type="component" value="Unassembled WGS sequence"/>
</dbReference>
<keyword evidence="2" id="KW-1185">Reference proteome</keyword>
<accession>A0A368TYL5</accession>
<gene>
    <name evidence="1" type="ORF">DU505_09840</name>
</gene>
<sequence>MTSHATERQHAQPPNRAERKARLLATIEQQRIDILVESSRWREASRPLDDGWRSLMRFRGIILAAGGLAVLQSARHPSALVRAGKRIAAGALLFNRARRLYDQFR</sequence>
<name>A0A368TYL5_9GAMM</name>
<dbReference type="AlphaFoldDB" id="A0A368TYL5"/>
<comment type="caution">
    <text evidence="1">The sequence shown here is derived from an EMBL/GenBank/DDBJ whole genome shotgun (WGS) entry which is preliminary data.</text>
</comment>
<dbReference type="RefSeq" id="WP_114478803.1">
    <property type="nucleotide sequence ID" value="NZ_QPII01000005.1"/>
</dbReference>
<dbReference type="InterPro" id="IPR025612">
    <property type="entry name" value="YqjK"/>
</dbReference>
<proteinExistence type="predicted"/>
<protein>
    <recommendedName>
        <fullName evidence="3">YqjK-like protein</fullName>
    </recommendedName>
</protein>
<reference evidence="1 2" key="1">
    <citation type="submission" date="2018-07" db="EMBL/GenBank/DDBJ databases">
        <title>Halomonas montanilacus sp. nov., isolated from Lake Pengyan on Tibetan Plateau.</title>
        <authorList>
            <person name="Lu H."/>
            <person name="Xing P."/>
            <person name="Wu Q."/>
        </authorList>
    </citation>
    <scope>NUCLEOTIDE SEQUENCE [LARGE SCALE GENOMIC DNA]</scope>
    <source>
        <strain evidence="1 2">PYC7W</strain>
    </source>
</reference>
<evidence type="ECO:0000313" key="2">
    <source>
        <dbReference type="Proteomes" id="UP000252405"/>
    </source>
</evidence>
<evidence type="ECO:0000313" key="1">
    <source>
        <dbReference type="EMBL" id="RCV89875.1"/>
    </source>
</evidence>
<dbReference type="Pfam" id="PF13997">
    <property type="entry name" value="YqjK"/>
    <property type="match status" value="1"/>
</dbReference>